<feature type="binding site" description="covalent" evidence="18">
    <location>
        <position position="158"/>
    </location>
    <ligand>
        <name>heme c</name>
        <dbReference type="ChEBI" id="CHEBI:61717"/>
        <label>2</label>
    </ligand>
</feature>
<comment type="PTM">
    <text evidence="18">Binds 2 heme c groups covalently per subunit.</text>
</comment>
<evidence type="ECO:0000313" key="22">
    <source>
        <dbReference type="Proteomes" id="UP000188342"/>
    </source>
</evidence>
<comment type="caution">
    <text evidence="17">Lacks conserved residue(s) required for the propagation of feature annotation.</text>
</comment>
<keyword evidence="6 17" id="KW-0349">Heme</keyword>
<dbReference type="PROSITE" id="PS51007">
    <property type="entry name" value="CYTC"/>
    <property type="match status" value="2"/>
</dbReference>
<evidence type="ECO:0000256" key="7">
    <source>
        <dbReference type="ARBA" id="ARBA00022660"/>
    </source>
</evidence>
<evidence type="ECO:0000256" key="10">
    <source>
        <dbReference type="ARBA" id="ARBA00022737"/>
    </source>
</evidence>
<evidence type="ECO:0000256" key="14">
    <source>
        <dbReference type="ARBA" id="ARBA00023004"/>
    </source>
</evidence>
<evidence type="ECO:0000256" key="1">
    <source>
        <dbReference type="ARBA" id="ARBA00004651"/>
    </source>
</evidence>
<comment type="catalytic activity">
    <reaction evidence="16 17">
        <text>a quinol + 2 Fe(III)-[cytochrome c](out) = a quinone + 2 Fe(II)-[cytochrome c](out) + 2 H(+)(out)</text>
        <dbReference type="Rhea" id="RHEA:11484"/>
        <dbReference type="Rhea" id="RHEA-COMP:10350"/>
        <dbReference type="Rhea" id="RHEA-COMP:14399"/>
        <dbReference type="ChEBI" id="CHEBI:15378"/>
        <dbReference type="ChEBI" id="CHEBI:24646"/>
        <dbReference type="ChEBI" id="CHEBI:29033"/>
        <dbReference type="ChEBI" id="CHEBI:29034"/>
        <dbReference type="ChEBI" id="CHEBI:132124"/>
        <dbReference type="EC" id="7.1.1.8"/>
    </reaction>
</comment>
<dbReference type="AlphaFoldDB" id="A0A1R4KMV5"/>
<keyword evidence="9 17" id="KW-0479">Metal-binding</keyword>
<evidence type="ECO:0000256" key="4">
    <source>
        <dbReference type="ARBA" id="ARBA00022448"/>
    </source>
</evidence>
<keyword evidence="7 17" id="KW-0679">Respiratory chain</keyword>
<dbReference type="EMBL" id="FUKQ01000063">
    <property type="protein sequence ID" value="SJN45569.1"/>
    <property type="molecule type" value="Genomic_DNA"/>
</dbReference>
<keyword evidence="12 17" id="KW-0249">Electron transport</keyword>
<evidence type="ECO:0000256" key="3">
    <source>
        <dbReference type="ARBA" id="ARBA00017819"/>
    </source>
</evidence>
<evidence type="ECO:0000256" key="19">
    <source>
        <dbReference type="PIRSR" id="PIRSR000007-51"/>
    </source>
</evidence>
<dbReference type="PIRSF" id="PIRSF000007">
    <property type="entry name" value="Ubiq_cycred_cyc"/>
    <property type="match status" value="1"/>
</dbReference>
<keyword evidence="4 17" id="KW-0813">Transport</keyword>
<evidence type="ECO:0000256" key="2">
    <source>
        <dbReference type="ARBA" id="ARBA00012951"/>
    </source>
</evidence>
<dbReference type="PANTHER" id="PTHR33751:SF13">
    <property type="entry name" value="CYTOCHROME BC1 COMPLEX CYTOCHROME C SUBUNIT"/>
    <property type="match status" value="1"/>
</dbReference>
<comment type="subcellular location">
    <subcellularLocation>
        <location evidence="1 17">Cell membrane</location>
        <topology evidence="1 17">Multi-pass membrane protein</topology>
    </subcellularLocation>
</comment>
<feature type="binding site" description="covalent" evidence="18">
    <location>
        <position position="62"/>
    </location>
    <ligand>
        <name>heme c</name>
        <dbReference type="ChEBI" id="CHEBI:61717"/>
        <label>1</label>
    </ligand>
</feature>
<dbReference type="GO" id="GO:0005886">
    <property type="term" value="C:plasma membrane"/>
    <property type="evidence" value="ECO:0007669"/>
    <property type="project" value="UniProtKB-SubCell"/>
</dbReference>
<dbReference type="Proteomes" id="UP000188342">
    <property type="component" value="Unassembled WGS sequence"/>
</dbReference>
<evidence type="ECO:0000256" key="8">
    <source>
        <dbReference type="ARBA" id="ARBA00022692"/>
    </source>
</evidence>
<evidence type="ECO:0000259" key="20">
    <source>
        <dbReference type="PROSITE" id="PS51007"/>
    </source>
</evidence>
<feature type="transmembrane region" description="Helical" evidence="17">
    <location>
        <begin position="243"/>
        <end position="261"/>
    </location>
</feature>
<dbReference type="EC" id="7.1.1.8" evidence="2 17"/>
<dbReference type="STRING" id="1255658.FM114_16110"/>
<evidence type="ECO:0000256" key="16">
    <source>
        <dbReference type="ARBA" id="ARBA00029351"/>
    </source>
</evidence>
<dbReference type="InterPro" id="IPR050597">
    <property type="entry name" value="Cytochrome_c_Oxidase_Subunit"/>
</dbReference>
<feature type="binding site" description="covalent" evidence="18">
    <location>
        <position position="161"/>
    </location>
    <ligand>
        <name>heme c</name>
        <dbReference type="ChEBI" id="CHEBI:61717"/>
        <label>2</label>
    </ligand>
</feature>
<dbReference type="GO" id="GO:0005506">
    <property type="term" value="F:iron ion binding"/>
    <property type="evidence" value="ECO:0007669"/>
    <property type="project" value="UniProtKB-UniRule"/>
</dbReference>
<sequence>MRFLSSRRRHPAAKPLTLLLALFLMGAVYSVVTPAQQSVADSNTNPQVVQGKGLYDVTCSSCHGLNGEGTSQAPSLIGVGAAAVDFQMGTRRMPMAKPAAQAPRNSAPEYSESEIAAIGAYVASLGAGPAVPDQSKYSTAGLTDEEIARGGELFRTNCSACHAIEARGGALSNGAYAPSLQGVSSKHIYEALRTGPQQMPLFSEGAFPDKDVQQVIGYLTALEEQPQHGGLDLGGLGPVAEGLFGWIIGIGGLVLVAMWLAKKGARAR</sequence>
<dbReference type="GO" id="GO:0020037">
    <property type="term" value="F:heme binding"/>
    <property type="evidence" value="ECO:0007669"/>
    <property type="project" value="UniProtKB-UniRule"/>
</dbReference>
<keyword evidence="15 17" id="KW-0472">Membrane</keyword>
<keyword evidence="8 17" id="KW-0812">Transmembrane</keyword>
<dbReference type="Pfam" id="PF00034">
    <property type="entry name" value="Cytochrom_C"/>
    <property type="match status" value="1"/>
</dbReference>
<protein>
    <recommendedName>
        <fullName evidence="3 17">Cytochrome bc1 complex cytochrome c subunit</fullName>
        <ecNumber evidence="2 17">7.1.1.8</ecNumber>
    </recommendedName>
</protein>
<organism evidence="21 22">
    <name type="scientific">Luteococcus japonicus LSP_Lj1</name>
    <dbReference type="NCBI Taxonomy" id="1255658"/>
    <lineage>
        <taxon>Bacteria</taxon>
        <taxon>Bacillati</taxon>
        <taxon>Actinomycetota</taxon>
        <taxon>Actinomycetes</taxon>
        <taxon>Propionibacteriales</taxon>
        <taxon>Propionibacteriaceae</taxon>
        <taxon>Luteococcus</taxon>
    </lineage>
</organism>
<feature type="domain" description="Cytochrome c" evidence="20">
    <location>
        <begin position="46"/>
        <end position="126"/>
    </location>
</feature>
<comment type="subunit">
    <text evidence="17">The cytochrome bc1 complex is composed of a cytochrome b (QcrB), the Rieske iron-sulfur protein (QcrA) and a diheme cytochrome c (QcrC) subunit.</text>
</comment>
<evidence type="ECO:0000256" key="6">
    <source>
        <dbReference type="ARBA" id="ARBA00022617"/>
    </source>
</evidence>
<evidence type="ECO:0000256" key="12">
    <source>
        <dbReference type="ARBA" id="ARBA00022982"/>
    </source>
</evidence>
<evidence type="ECO:0000256" key="13">
    <source>
        <dbReference type="ARBA" id="ARBA00022989"/>
    </source>
</evidence>
<dbReference type="OrthoDB" id="9811281at2"/>
<dbReference type="InterPro" id="IPR009152">
    <property type="entry name" value="bc1_cytC-su"/>
</dbReference>
<accession>A0A1R4KMV5</accession>
<evidence type="ECO:0000313" key="21">
    <source>
        <dbReference type="EMBL" id="SJN45569.1"/>
    </source>
</evidence>
<evidence type="ECO:0000256" key="15">
    <source>
        <dbReference type="ARBA" id="ARBA00023136"/>
    </source>
</evidence>
<dbReference type="SUPFAM" id="SSF46626">
    <property type="entry name" value="Cytochrome c"/>
    <property type="match status" value="2"/>
</dbReference>
<keyword evidence="5 17" id="KW-1003">Cell membrane</keyword>
<name>A0A1R4KMV5_9ACTN</name>
<evidence type="ECO:0000256" key="18">
    <source>
        <dbReference type="PIRSR" id="PIRSR000007-50"/>
    </source>
</evidence>
<feature type="binding site" description="axial binding residue" evidence="19">
    <location>
        <position position="63"/>
    </location>
    <ligand>
        <name>heme c</name>
        <dbReference type="ChEBI" id="CHEBI:61717"/>
        <label>1</label>
    </ligand>
    <ligandPart>
        <name>Fe</name>
        <dbReference type="ChEBI" id="CHEBI:18248"/>
    </ligandPart>
</feature>
<dbReference type="Pfam" id="PF13442">
    <property type="entry name" value="Cytochrome_CBB3"/>
    <property type="match status" value="1"/>
</dbReference>
<keyword evidence="13 17" id="KW-1133">Transmembrane helix</keyword>
<proteinExistence type="predicted"/>
<dbReference type="PANTHER" id="PTHR33751">
    <property type="entry name" value="CBB3-TYPE CYTOCHROME C OXIDASE SUBUNIT FIXP"/>
    <property type="match status" value="1"/>
</dbReference>
<feature type="domain" description="Cytochrome c" evidence="20">
    <location>
        <begin position="145"/>
        <end position="223"/>
    </location>
</feature>
<dbReference type="Gene3D" id="1.10.760.10">
    <property type="entry name" value="Cytochrome c-like domain"/>
    <property type="match status" value="2"/>
</dbReference>
<dbReference type="InterPro" id="IPR009056">
    <property type="entry name" value="Cyt_c-like_dom"/>
</dbReference>
<feature type="binding site" description="axial binding residue" evidence="19">
    <location>
        <position position="162"/>
    </location>
    <ligand>
        <name>heme c</name>
        <dbReference type="ChEBI" id="CHEBI:61717"/>
        <label>2</label>
    </ligand>
    <ligandPart>
        <name>Fe</name>
        <dbReference type="ChEBI" id="CHEBI:18248"/>
    </ligandPart>
</feature>
<dbReference type="InterPro" id="IPR036909">
    <property type="entry name" value="Cyt_c-like_dom_sf"/>
</dbReference>
<reference evidence="21 22" key="1">
    <citation type="submission" date="2017-02" db="EMBL/GenBank/DDBJ databases">
        <authorList>
            <person name="Peterson S.W."/>
        </authorList>
    </citation>
    <scope>NUCLEOTIDE SEQUENCE [LARGE SCALE GENOMIC DNA]</scope>
    <source>
        <strain evidence="21 22">LSP_Lj1</strain>
    </source>
</reference>
<keyword evidence="22" id="KW-1185">Reference proteome</keyword>
<gene>
    <name evidence="21" type="ORF">FM114_16110</name>
</gene>
<dbReference type="GO" id="GO:0008121">
    <property type="term" value="F:quinol-cytochrome-c reductase activity"/>
    <property type="evidence" value="ECO:0007669"/>
    <property type="project" value="UniProtKB-UniRule"/>
</dbReference>
<keyword evidence="10" id="KW-0677">Repeat</keyword>
<evidence type="ECO:0000256" key="11">
    <source>
        <dbReference type="ARBA" id="ARBA00022967"/>
    </source>
</evidence>
<feature type="binding site" description="covalent" evidence="18">
    <location>
        <position position="59"/>
    </location>
    <ligand>
        <name>heme c</name>
        <dbReference type="ChEBI" id="CHEBI:61717"/>
        <label>1</label>
    </ligand>
</feature>
<evidence type="ECO:0000256" key="17">
    <source>
        <dbReference type="PIRNR" id="PIRNR000007"/>
    </source>
</evidence>
<evidence type="ECO:0000256" key="9">
    <source>
        <dbReference type="ARBA" id="ARBA00022723"/>
    </source>
</evidence>
<dbReference type="RefSeq" id="WP_094766158.1">
    <property type="nucleotide sequence ID" value="NZ_FUKQ01000063.1"/>
</dbReference>
<evidence type="ECO:0000256" key="5">
    <source>
        <dbReference type="ARBA" id="ARBA00022475"/>
    </source>
</evidence>
<keyword evidence="11 17" id="KW-1278">Translocase</keyword>
<keyword evidence="14 17" id="KW-0408">Iron</keyword>